<feature type="chain" id="PRO_5042188137" description="Yeast cell wall synthesis Kre9/Knh1-like N-terminal domain-containing protein" evidence="3">
    <location>
        <begin position="22"/>
        <end position="190"/>
    </location>
</feature>
<sequence>MVARLSFFTTLALAFALGASAIQITTPSNSTGWESKGSQLIEWTSVNTDPSNFTIQLIDPSKPNSPITIAQNVKTSDDSYIYTPSSDLAAGNQWRVNVVSDQGGILAQSDYFAVTEGSSTVTPTSSASSSASSASSAASQSAQSGSSQTSAGASASSAAASASQSTGAATMLIAPTGLLALVAAALGLLA</sequence>
<proteinExistence type="predicted"/>
<protein>
    <recommendedName>
        <fullName evidence="4">Yeast cell wall synthesis Kre9/Knh1-like N-terminal domain-containing protein</fullName>
    </recommendedName>
</protein>
<feature type="domain" description="Yeast cell wall synthesis Kre9/Knh1-like N-terminal" evidence="4">
    <location>
        <begin position="26"/>
        <end position="114"/>
    </location>
</feature>
<evidence type="ECO:0000256" key="3">
    <source>
        <dbReference type="SAM" id="SignalP"/>
    </source>
</evidence>
<dbReference type="Proteomes" id="UP001182556">
    <property type="component" value="Unassembled WGS sequence"/>
</dbReference>
<dbReference type="PANTHER" id="PTHR35185">
    <property type="entry name" value="SERINE/THREONINE-RICH PROTEIN ADG2-RELATED"/>
    <property type="match status" value="1"/>
</dbReference>
<name>A0AAD9FSA9_PAPLA</name>
<evidence type="ECO:0000259" key="4">
    <source>
        <dbReference type="Pfam" id="PF10342"/>
    </source>
</evidence>
<feature type="transmembrane region" description="Helical" evidence="2">
    <location>
        <begin position="168"/>
        <end position="189"/>
    </location>
</feature>
<keyword evidence="2" id="KW-0812">Transmembrane</keyword>
<reference evidence="5" key="1">
    <citation type="submission" date="2023-02" db="EMBL/GenBank/DDBJ databases">
        <title>Identification and recombinant expression of a fungal hydrolase from Papiliotrema laurentii that hydrolyzes apple cutin and clears colloidal polyester polyurethane.</title>
        <authorList>
            <consortium name="DOE Joint Genome Institute"/>
            <person name="Roman V.A."/>
            <person name="Bojanowski C."/>
            <person name="Crable B.R."/>
            <person name="Wagner D.N."/>
            <person name="Hung C.S."/>
            <person name="Nadeau L.J."/>
            <person name="Schratz L."/>
            <person name="Haridas S."/>
            <person name="Pangilinan J."/>
            <person name="Lipzen A."/>
            <person name="Na H."/>
            <person name="Yan M."/>
            <person name="Ng V."/>
            <person name="Grigoriev I.V."/>
            <person name="Spatafora J.W."/>
            <person name="Barlow D."/>
            <person name="Biffinger J."/>
            <person name="Kelley-Loughnane N."/>
            <person name="Varaljay V.A."/>
            <person name="Crookes-Goodson W.J."/>
        </authorList>
    </citation>
    <scope>NUCLEOTIDE SEQUENCE</scope>
    <source>
        <strain evidence="5">5307AH</strain>
    </source>
</reference>
<keyword evidence="1 3" id="KW-0732">Signal</keyword>
<gene>
    <name evidence="5" type="ORF">DB88DRAFT_483541</name>
</gene>
<evidence type="ECO:0000313" key="5">
    <source>
        <dbReference type="EMBL" id="KAK1925319.1"/>
    </source>
</evidence>
<dbReference type="InterPro" id="IPR052479">
    <property type="entry name" value="GPI-anchor_Adhesion_Reg"/>
</dbReference>
<organism evidence="5 6">
    <name type="scientific">Papiliotrema laurentii</name>
    <name type="common">Cryptococcus laurentii</name>
    <dbReference type="NCBI Taxonomy" id="5418"/>
    <lineage>
        <taxon>Eukaryota</taxon>
        <taxon>Fungi</taxon>
        <taxon>Dikarya</taxon>
        <taxon>Basidiomycota</taxon>
        <taxon>Agaricomycotina</taxon>
        <taxon>Tremellomycetes</taxon>
        <taxon>Tremellales</taxon>
        <taxon>Rhynchogastremaceae</taxon>
        <taxon>Papiliotrema</taxon>
    </lineage>
</organism>
<keyword evidence="2" id="KW-1133">Transmembrane helix</keyword>
<evidence type="ECO:0000256" key="2">
    <source>
        <dbReference type="SAM" id="Phobius"/>
    </source>
</evidence>
<accession>A0AAD9FSA9</accession>
<dbReference type="InterPro" id="IPR018466">
    <property type="entry name" value="Kre9/Knh1-like_N"/>
</dbReference>
<comment type="caution">
    <text evidence="5">The sequence shown here is derived from an EMBL/GenBank/DDBJ whole genome shotgun (WGS) entry which is preliminary data.</text>
</comment>
<dbReference type="AlphaFoldDB" id="A0AAD9FSA9"/>
<keyword evidence="2" id="KW-0472">Membrane</keyword>
<feature type="signal peptide" evidence="3">
    <location>
        <begin position="1"/>
        <end position="21"/>
    </location>
</feature>
<dbReference type="PANTHER" id="PTHR35185:SF1">
    <property type="entry name" value="UPF0619 GPI-ANCHORED MEMBRANE PROTEIN C1322.10"/>
    <property type="match status" value="1"/>
</dbReference>
<evidence type="ECO:0000313" key="6">
    <source>
        <dbReference type="Proteomes" id="UP001182556"/>
    </source>
</evidence>
<dbReference type="Pfam" id="PF10342">
    <property type="entry name" value="Kre9_KNH"/>
    <property type="match status" value="1"/>
</dbReference>
<evidence type="ECO:0000256" key="1">
    <source>
        <dbReference type="ARBA" id="ARBA00022729"/>
    </source>
</evidence>
<keyword evidence="6" id="KW-1185">Reference proteome</keyword>
<dbReference type="EMBL" id="JAODAN010000003">
    <property type="protein sequence ID" value="KAK1925319.1"/>
    <property type="molecule type" value="Genomic_DNA"/>
</dbReference>